<feature type="signal peptide" evidence="1">
    <location>
        <begin position="1"/>
        <end position="19"/>
    </location>
</feature>
<dbReference type="Proteomes" id="UP000321513">
    <property type="component" value="Unassembled WGS sequence"/>
</dbReference>
<dbReference type="AlphaFoldDB" id="A0A512BDF2"/>
<reference evidence="2 3" key="1">
    <citation type="submission" date="2019-07" db="EMBL/GenBank/DDBJ databases">
        <title>Whole genome shotgun sequence of Segetibacter aerophilus NBRC 106135.</title>
        <authorList>
            <person name="Hosoyama A."/>
            <person name="Uohara A."/>
            <person name="Ohji S."/>
            <person name="Ichikawa N."/>
        </authorList>
    </citation>
    <scope>NUCLEOTIDE SEQUENCE [LARGE SCALE GENOMIC DNA]</scope>
    <source>
        <strain evidence="2 3">NBRC 106135</strain>
    </source>
</reference>
<evidence type="ECO:0008006" key="4">
    <source>
        <dbReference type="Google" id="ProtNLM"/>
    </source>
</evidence>
<dbReference type="EMBL" id="BJYT01000008">
    <property type="protein sequence ID" value="GEO09989.1"/>
    <property type="molecule type" value="Genomic_DNA"/>
</dbReference>
<sequence length="133" mass="14859">MKKLAFLLVLTIASFAAKSQKVETIYFNLYVDSLKKGVYNYINVDGKLSSGSFLPLMADEVLFSSSSGKWEGNNLIIDTSSKVDSVVITAALKARPEVKKTVTIWVKKVEIIPVLKTEKELLDEWTKKGKKKN</sequence>
<accession>A0A512BDF2</accession>
<organism evidence="2 3">
    <name type="scientific">Segetibacter aerophilus</name>
    <dbReference type="NCBI Taxonomy" id="670293"/>
    <lineage>
        <taxon>Bacteria</taxon>
        <taxon>Pseudomonadati</taxon>
        <taxon>Bacteroidota</taxon>
        <taxon>Chitinophagia</taxon>
        <taxon>Chitinophagales</taxon>
        <taxon>Chitinophagaceae</taxon>
        <taxon>Segetibacter</taxon>
    </lineage>
</organism>
<dbReference type="OrthoDB" id="676013at2"/>
<gene>
    <name evidence="2" type="ORF">SAE01_24850</name>
</gene>
<evidence type="ECO:0000313" key="2">
    <source>
        <dbReference type="EMBL" id="GEO09989.1"/>
    </source>
</evidence>
<evidence type="ECO:0000256" key="1">
    <source>
        <dbReference type="SAM" id="SignalP"/>
    </source>
</evidence>
<keyword evidence="3" id="KW-1185">Reference proteome</keyword>
<evidence type="ECO:0000313" key="3">
    <source>
        <dbReference type="Proteomes" id="UP000321513"/>
    </source>
</evidence>
<keyword evidence="1" id="KW-0732">Signal</keyword>
<dbReference type="RefSeq" id="WP_147204100.1">
    <property type="nucleotide sequence ID" value="NZ_BJYT01000008.1"/>
</dbReference>
<protein>
    <recommendedName>
        <fullName evidence="4">DUF4369 domain-containing protein</fullName>
    </recommendedName>
</protein>
<comment type="caution">
    <text evidence="2">The sequence shown here is derived from an EMBL/GenBank/DDBJ whole genome shotgun (WGS) entry which is preliminary data.</text>
</comment>
<feature type="chain" id="PRO_5022222607" description="DUF4369 domain-containing protein" evidence="1">
    <location>
        <begin position="20"/>
        <end position="133"/>
    </location>
</feature>
<proteinExistence type="predicted"/>
<name>A0A512BDF2_9BACT</name>